<evidence type="ECO:0000313" key="2">
    <source>
        <dbReference type="EMBL" id="SDI13802.1"/>
    </source>
</evidence>
<reference evidence="2 3" key="1">
    <citation type="submission" date="2016-10" db="EMBL/GenBank/DDBJ databases">
        <authorList>
            <person name="de Groot N.N."/>
        </authorList>
    </citation>
    <scope>NUCLEOTIDE SEQUENCE [LARGE SCALE GENOMIC DNA]</scope>
    <source>
        <strain evidence="2 3">CGMCC 4.6533</strain>
    </source>
</reference>
<feature type="chain" id="PRO_5011695670" description="Cupredoxin-like domain-containing protein" evidence="1">
    <location>
        <begin position="30"/>
        <end position="128"/>
    </location>
</feature>
<keyword evidence="3" id="KW-1185">Reference proteome</keyword>
<feature type="signal peptide" evidence="1">
    <location>
        <begin position="1"/>
        <end position="29"/>
    </location>
</feature>
<dbReference type="AlphaFoldDB" id="A0A1G8I4P6"/>
<keyword evidence="1" id="KW-0732">Signal</keyword>
<dbReference type="OrthoDB" id="6717945at2"/>
<dbReference type="STRING" id="633440.SAMN05421869_104372"/>
<evidence type="ECO:0008006" key="4">
    <source>
        <dbReference type="Google" id="ProtNLM"/>
    </source>
</evidence>
<dbReference type="Proteomes" id="UP000199202">
    <property type="component" value="Unassembled WGS sequence"/>
</dbReference>
<dbReference type="RefSeq" id="WP_090930838.1">
    <property type="nucleotide sequence ID" value="NZ_FNDJ01000004.1"/>
</dbReference>
<evidence type="ECO:0000256" key="1">
    <source>
        <dbReference type="SAM" id="SignalP"/>
    </source>
</evidence>
<accession>A0A1G8I4P6</accession>
<dbReference type="Gene3D" id="2.60.40.420">
    <property type="entry name" value="Cupredoxins - blue copper proteins"/>
    <property type="match status" value="1"/>
</dbReference>
<gene>
    <name evidence="2" type="ORF">SAMN05421869_104372</name>
</gene>
<proteinExistence type="predicted"/>
<evidence type="ECO:0000313" key="3">
    <source>
        <dbReference type="Proteomes" id="UP000199202"/>
    </source>
</evidence>
<organism evidence="2 3">
    <name type="scientific">Nonomuraea jiangxiensis</name>
    <dbReference type="NCBI Taxonomy" id="633440"/>
    <lineage>
        <taxon>Bacteria</taxon>
        <taxon>Bacillati</taxon>
        <taxon>Actinomycetota</taxon>
        <taxon>Actinomycetes</taxon>
        <taxon>Streptosporangiales</taxon>
        <taxon>Streptosporangiaceae</taxon>
        <taxon>Nonomuraea</taxon>
    </lineage>
</organism>
<dbReference type="EMBL" id="FNDJ01000004">
    <property type="protein sequence ID" value="SDI13802.1"/>
    <property type="molecule type" value="Genomic_DNA"/>
</dbReference>
<dbReference type="InterPro" id="IPR008972">
    <property type="entry name" value="Cupredoxin"/>
</dbReference>
<protein>
    <recommendedName>
        <fullName evidence="4">Cupredoxin-like domain-containing protein</fullName>
    </recommendedName>
</protein>
<dbReference type="SUPFAM" id="SSF49503">
    <property type="entry name" value="Cupredoxins"/>
    <property type="match status" value="1"/>
</dbReference>
<name>A0A1G8I4P6_9ACTN</name>
<sequence length="128" mass="13251">MSVTPRSHHSPRPFVALLVLLLTGPVACAAEAPAATAPGTETVKTITVSIAGGTVTPAPGRIEVARGQAVRLTVTSDVSDMVHVHGYDKSATLLPGIAASVGFAADVTGLFEVETHEQDLQLFQLLVR</sequence>